<dbReference type="RefSeq" id="WP_013490046.1">
    <property type="nucleotide sequence ID" value="NC_014829.1"/>
</dbReference>
<protein>
    <submittedName>
        <fullName evidence="2">Uncharacterized protein</fullName>
    </submittedName>
</protein>
<feature type="transmembrane region" description="Helical" evidence="1">
    <location>
        <begin position="160"/>
        <end position="186"/>
    </location>
</feature>
<keyword evidence="3" id="KW-1185">Reference proteome</keyword>
<dbReference type="KEGG" id="bco:Bcell_3473"/>
<feature type="transmembrane region" description="Helical" evidence="1">
    <location>
        <begin position="74"/>
        <end position="92"/>
    </location>
</feature>
<reference evidence="2 3" key="1">
    <citation type="submission" date="2010-12" db="EMBL/GenBank/DDBJ databases">
        <title>Complete sequence of Bacillus cellulosilyticus DSM 2522.</title>
        <authorList>
            <consortium name="US DOE Joint Genome Institute"/>
            <person name="Lucas S."/>
            <person name="Copeland A."/>
            <person name="Lapidus A."/>
            <person name="Cheng J.-F."/>
            <person name="Bruce D."/>
            <person name="Goodwin L."/>
            <person name="Pitluck S."/>
            <person name="Chertkov O."/>
            <person name="Detter J.C."/>
            <person name="Han C."/>
            <person name="Tapia R."/>
            <person name="Land M."/>
            <person name="Hauser L."/>
            <person name="Jeffries C."/>
            <person name="Kyrpides N."/>
            <person name="Ivanova N."/>
            <person name="Mikhailova N."/>
            <person name="Brumm P."/>
            <person name="Mead D."/>
            <person name="Woyke T."/>
        </authorList>
    </citation>
    <scope>NUCLEOTIDE SEQUENCE [LARGE SCALE GENOMIC DNA]</scope>
    <source>
        <strain evidence="3">ATCC 21833 / DSM 2522 / FERM P-1141 / JCM 9156 / N-4</strain>
    </source>
</reference>
<name>E6TQU0_EVAC2</name>
<organism evidence="2 3">
    <name type="scientific">Evansella cellulosilytica (strain ATCC 21833 / DSM 2522 / FERM P-1141 / JCM 9156 / N-4)</name>
    <name type="common">Bacillus cellulosilyticus</name>
    <dbReference type="NCBI Taxonomy" id="649639"/>
    <lineage>
        <taxon>Bacteria</taxon>
        <taxon>Bacillati</taxon>
        <taxon>Bacillota</taxon>
        <taxon>Bacilli</taxon>
        <taxon>Bacillales</taxon>
        <taxon>Bacillaceae</taxon>
        <taxon>Evansella</taxon>
    </lineage>
</organism>
<evidence type="ECO:0000313" key="3">
    <source>
        <dbReference type="Proteomes" id="UP000001401"/>
    </source>
</evidence>
<feature type="transmembrane region" description="Helical" evidence="1">
    <location>
        <begin position="121"/>
        <end position="140"/>
    </location>
</feature>
<evidence type="ECO:0000256" key="1">
    <source>
        <dbReference type="SAM" id="Phobius"/>
    </source>
</evidence>
<dbReference type="EMBL" id="CP002394">
    <property type="protein sequence ID" value="ADU31715.1"/>
    <property type="molecule type" value="Genomic_DNA"/>
</dbReference>
<keyword evidence="1" id="KW-1133">Transmembrane helix</keyword>
<dbReference type="HOGENOM" id="CLU_118920_0_0_9"/>
<gene>
    <name evidence="2" type="ordered locus">Bcell_3473</name>
</gene>
<dbReference type="OrthoDB" id="6194834at2"/>
<keyword evidence="1" id="KW-0812">Transmembrane</keyword>
<sequence length="198" mass="23171" precursor="true">MNECKIKYVIEDLLPLYEENLLSDVTKEWFEEQVKGNEELEQLVKMTRSNLIEENDFSSNIDTEKMFKQVNQKLALYQIIFVAISFMFAIRTSLLSNSFGFIISYTLLGLVTYLFYKNIKIVFYISFIPTFLWATGMHIIDFMEGMHVEHFVLTEYIIQSFLGVLMLTLIHFVFSLIGCLLGWLFLQLKKGGHDNAQK</sequence>
<proteinExistence type="predicted"/>
<dbReference type="AlphaFoldDB" id="E6TQU0"/>
<feature type="transmembrane region" description="Helical" evidence="1">
    <location>
        <begin position="98"/>
        <end position="116"/>
    </location>
</feature>
<dbReference type="STRING" id="649639.Bcell_3473"/>
<keyword evidence="1" id="KW-0472">Membrane</keyword>
<evidence type="ECO:0000313" key="2">
    <source>
        <dbReference type="EMBL" id="ADU31715.1"/>
    </source>
</evidence>
<accession>E6TQU0</accession>
<dbReference type="Proteomes" id="UP000001401">
    <property type="component" value="Chromosome"/>
</dbReference>
<dbReference type="eggNOG" id="ENOG5031HRF">
    <property type="taxonomic scope" value="Bacteria"/>
</dbReference>